<dbReference type="EMBL" id="SWBM01000004">
    <property type="protein sequence ID" value="TKC15663.1"/>
    <property type="molecule type" value="Genomic_DNA"/>
</dbReference>
<protein>
    <submittedName>
        <fullName evidence="1">Uncharacterized protein</fullName>
    </submittedName>
</protein>
<dbReference type="AlphaFoldDB" id="A0A4U1D1Q0"/>
<proteinExistence type="predicted"/>
<accession>A0A4U1D1Q0</accession>
<keyword evidence="2" id="KW-1185">Reference proteome</keyword>
<evidence type="ECO:0000313" key="2">
    <source>
        <dbReference type="Proteomes" id="UP000307756"/>
    </source>
</evidence>
<dbReference type="Proteomes" id="UP000307756">
    <property type="component" value="Unassembled WGS sequence"/>
</dbReference>
<sequence>MIEGKGLGNKKVNRVNLSMSNEYESKLRRLATACNMKPTPFACMLIELCLDDQELVRNLQRELGIHSAYKVEPVRNYKGKIIYALNER</sequence>
<reference evidence="1 2" key="1">
    <citation type="journal article" date="2011" name="J. Microbiol.">
        <title>Bacillus kyonggiensis sp. nov., isolated from soil of a lettuce field.</title>
        <authorList>
            <person name="Dong K."/>
            <person name="Lee S."/>
        </authorList>
    </citation>
    <scope>NUCLEOTIDE SEQUENCE [LARGE SCALE GENOMIC DNA]</scope>
    <source>
        <strain evidence="1 2">NB22</strain>
    </source>
</reference>
<organism evidence="1 2">
    <name type="scientific">Robertmurraya kyonggiensis</name>
    <dbReference type="NCBI Taxonomy" id="1037680"/>
    <lineage>
        <taxon>Bacteria</taxon>
        <taxon>Bacillati</taxon>
        <taxon>Bacillota</taxon>
        <taxon>Bacilli</taxon>
        <taxon>Bacillales</taxon>
        <taxon>Bacillaceae</taxon>
        <taxon>Robertmurraya</taxon>
    </lineage>
</organism>
<comment type="caution">
    <text evidence="1">The sequence shown here is derived from an EMBL/GenBank/DDBJ whole genome shotgun (WGS) entry which is preliminary data.</text>
</comment>
<name>A0A4U1D1Q0_9BACI</name>
<dbReference type="RefSeq" id="WP_136832588.1">
    <property type="nucleotide sequence ID" value="NZ_SWBM01000004.1"/>
</dbReference>
<gene>
    <name evidence="1" type="ORF">FA727_16175</name>
</gene>
<evidence type="ECO:0000313" key="1">
    <source>
        <dbReference type="EMBL" id="TKC15663.1"/>
    </source>
</evidence>
<dbReference type="OrthoDB" id="2879638at2"/>